<dbReference type="OrthoDB" id="3504325at2"/>
<evidence type="ECO:0000313" key="2">
    <source>
        <dbReference type="Proteomes" id="UP000001880"/>
    </source>
</evidence>
<dbReference type="AlphaFoldDB" id="D0LPB6"/>
<dbReference type="Proteomes" id="UP000001880">
    <property type="component" value="Chromosome"/>
</dbReference>
<organism evidence="1 2">
    <name type="scientific">Haliangium ochraceum (strain DSM 14365 / JCM 11303 / SMP-2)</name>
    <dbReference type="NCBI Taxonomy" id="502025"/>
    <lineage>
        <taxon>Bacteria</taxon>
        <taxon>Pseudomonadati</taxon>
        <taxon>Myxococcota</taxon>
        <taxon>Polyangia</taxon>
        <taxon>Haliangiales</taxon>
        <taxon>Kofleriaceae</taxon>
        <taxon>Haliangium</taxon>
    </lineage>
</organism>
<evidence type="ECO:0000313" key="1">
    <source>
        <dbReference type="EMBL" id="ACY13481.1"/>
    </source>
</evidence>
<dbReference type="HOGENOM" id="CLU_2584852_0_0_7"/>
<reference evidence="1 2" key="1">
    <citation type="journal article" date="2010" name="Stand. Genomic Sci.">
        <title>Complete genome sequence of Haliangium ochraceum type strain (SMP-2).</title>
        <authorList>
            <consortium name="US DOE Joint Genome Institute (JGI-PGF)"/>
            <person name="Ivanova N."/>
            <person name="Daum C."/>
            <person name="Lang E."/>
            <person name="Abt B."/>
            <person name="Kopitz M."/>
            <person name="Saunders E."/>
            <person name="Lapidus A."/>
            <person name="Lucas S."/>
            <person name="Glavina Del Rio T."/>
            <person name="Nolan M."/>
            <person name="Tice H."/>
            <person name="Copeland A."/>
            <person name="Cheng J.F."/>
            <person name="Chen F."/>
            <person name="Bruce D."/>
            <person name="Goodwin L."/>
            <person name="Pitluck S."/>
            <person name="Mavromatis K."/>
            <person name="Pati A."/>
            <person name="Mikhailova N."/>
            <person name="Chen A."/>
            <person name="Palaniappan K."/>
            <person name="Land M."/>
            <person name="Hauser L."/>
            <person name="Chang Y.J."/>
            <person name="Jeffries C.D."/>
            <person name="Detter J.C."/>
            <person name="Brettin T."/>
            <person name="Rohde M."/>
            <person name="Goker M."/>
            <person name="Bristow J."/>
            <person name="Markowitz V."/>
            <person name="Eisen J.A."/>
            <person name="Hugenholtz P."/>
            <person name="Kyrpides N.C."/>
            <person name="Klenk H.P."/>
        </authorList>
    </citation>
    <scope>NUCLEOTIDE SEQUENCE [LARGE SCALE GENOMIC DNA]</scope>
    <source>
        <strain evidence="2">DSM 14365 / CIP 107738 / JCM 11303 / AJ 13395 / SMP-2</strain>
    </source>
</reference>
<accession>D0LPB6</accession>
<protein>
    <submittedName>
        <fullName evidence="1">Uncharacterized protein</fullName>
    </submittedName>
</protein>
<dbReference type="STRING" id="502025.Hoch_0867"/>
<sequence length="80" mass="9317">MRPVDIHLCVQLFHDGIHKYHQLPLDELPELVESLERREDYISDELGFEFIAGQLKVSLHDREAWCDPKEFLDAIGNQTG</sequence>
<keyword evidence="2" id="KW-1185">Reference proteome</keyword>
<dbReference type="KEGG" id="hoh:Hoch_0867"/>
<dbReference type="RefSeq" id="WP_012826102.1">
    <property type="nucleotide sequence ID" value="NC_013440.1"/>
</dbReference>
<proteinExistence type="predicted"/>
<gene>
    <name evidence="1" type="ordered locus">Hoch_0867</name>
</gene>
<name>D0LPB6_HALO1</name>
<dbReference type="EMBL" id="CP001804">
    <property type="protein sequence ID" value="ACY13481.1"/>
    <property type="molecule type" value="Genomic_DNA"/>
</dbReference>